<dbReference type="PROSITE" id="PS00018">
    <property type="entry name" value="EF_HAND_1"/>
    <property type="match status" value="1"/>
</dbReference>
<dbReference type="PANTHER" id="PTHR35889:SF3">
    <property type="entry name" value="F-BOX DOMAIN-CONTAINING PROTEIN"/>
    <property type="match status" value="1"/>
</dbReference>
<dbReference type="Pfam" id="PF07587">
    <property type="entry name" value="PSD1"/>
    <property type="match status" value="1"/>
</dbReference>
<dbReference type="InterPro" id="IPR011444">
    <property type="entry name" value="DUF1549"/>
</dbReference>
<dbReference type="OrthoDB" id="289126at2"/>
<evidence type="ECO:0000256" key="2">
    <source>
        <dbReference type="SAM" id="SignalP"/>
    </source>
</evidence>
<feature type="signal peptide" evidence="2">
    <location>
        <begin position="1"/>
        <end position="34"/>
    </location>
</feature>
<feature type="chain" id="PRO_5022005617" description="EF hand" evidence="2">
    <location>
        <begin position="35"/>
        <end position="633"/>
    </location>
</feature>
<evidence type="ECO:0000313" key="6">
    <source>
        <dbReference type="Proteomes" id="UP000317178"/>
    </source>
</evidence>
<dbReference type="Pfam" id="PF07583">
    <property type="entry name" value="PSCyt2"/>
    <property type="match status" value="1"/>
</dbReference>
<dbReference type="EMBL" id="CP036281">
    <property type="protein sequence ID" value="QDU82372.1"/>
    <property type="molecule type" value="Genomic_DNA"/>
</dbReference>
<evidence type="ECO:0000259" key="3">
    <source>
        <dbReference type="Pfam" id="PF07583"/>
    </source>
</evidence>
<dbReference type="SUPFAM" id="SSF47473">
    <property type="entry name" value="EF-hand"/>
    <property type="match status" value="1"/>
</dbReference>
<accession>A0A518CT21</accession>
<dbReference type="InterPro" id="IPR022655">
    <property type="entry name" value="DUF1553"/>
</dbReference>
<dbReference type="AlphaFoldDB" id="A0A518CT21"/>
<feature type="domain" description="DUF1549" evidence="3">
    <location>
        <begin position="48"/>
        <end position="232"/>
    </location>
</feature>
<protein>
    <recommendedName>
        <fullName evidence="7">EF hand</fullName>
    </recommendedName>
</protein>
<evidence type="ECO:0000313" key="5">
    <source>
        <dbReference type="EMBL" id="QDU82372.1"/>
    </source>
</evidence>
<feature type="region of interest" description="Disordered" evidence="1">
    <location>
        <begin position="491"/>
        <end position="525"/>
    </location>
</feature>
<evidence type="ECO:0000256" key="1">
    <source>
        <dbReference type="SAM" id="MobiDB-lite"/>
    </source>
</evidence>
<dbReference type="InterPro" id="IPR011992">
    <property type="entry name" value="EF-hand-dom_pair"/>
</dbReference>
<proteinExistence type="predicted"/>
<keyword evidence="2" id="KW-0732">Signal</keyword>
<feature type="domain" description="DUF1553" evidence="4">
    <location>
        <begin position="368"/>
        <end position="603"/>
    </location>
</feature>
<evidence type="ECO:0008006" key="7">
    <source>
        <dbReference type="Google" id="ProtNLM"/>
    </source>
</evidence>
<reference evidence="5 6" key="1">
    <citation type="submission" date="2019-02" db="EMBL/GenBank/DDBJ databases">
        <title>Deep-cultivation of Planctomycetes and their phenomic and genomic characterization uncovers novel biology.</title>
        <authorList>
            <person name="Wiegand S."/>
            <person name="Jogler M."/>
            <person name="Boedeker C."/>
            <person name="Pinto D."/>
            <person name="Vollmers J."/>
            <person name="Rivas-Marin E."/>
            <person name="Kohn T."/>
            <person name="Peeters S.H."/>
            <person name="Heuer A."/>
            <person name="Rast P."/>
            <person name="Oberbeckmann S."/>
            <person name="Bunk B."/>
            <person name="Jeske O."/>
            <person name="Meyerdierks A."/>
            <person name="Storesund J.E."/>
            <person name="Kallscheuer N."/>
            <person name="Luecker S."/>
            <person name="Lage O.M."/>
            <person name="Pohl T."/>
            <person name="Merkel B.J."/>
            <person name="Hornburger P."/>
            <person name="Mueller R.-W."/>
            <person name="Bruemmer F."/>
            <person name="Labrenz M."/>
            <person name="Spormann A.M."/>
            <person name="Op den Camp H."/>
            <person name="Overmann J."/>
            <person name="Amann R."/>
            <person name="Jetten M.S.M."/>
            <person name="Mascher T."/>
            <person name="Medema M.H."/>
            <person name="Devos D.P."/>
            <person name="Kaster A.-K."/>
            <person name="Ovreas L."/>
            <person name="Rohde M."/>
            <person name="Galperin M.Y."/>
            <person name="Jogler C."/>
        </authorList>
    </citation>
    <scope>NUCLEOTIDE SEQUENCE [LARGE SCALE GENOMIC DNA]</scope>
    <source>
        <strain evidence="5 6">Pla110</strain>
    </source>
</reference>
<gene>
    <name evidence="5" type="ORF">Pla110_41270</name>
</gene>
<dbReference type="KEGG" id="plon:Pla110_41270"/>
<dbReference type="InterPro" id="IPR018247">
    <property type="entry name" value="EF_Hand_1_Ca_BS"/>
</dbReference>
<sequence precursor="true">MINRADLLHHPLPMTFVMVVGLVLFGFAATSASAADSTKNDPRGIAHQIDQLIQTELDATGAIAAPLTNDEDFLRRVYFDVTGTAPSSTDIIRFGLSSDSTKRAKVIDELLAKKAYSENWARYWRDVIYSKATETRSLRQRPIFANWMAEQLQQNRSWDEIATELLTATGRMSEDGSTGLIFAHNADGETVAAEASRIFLGIQIQCAQCHDHFTDQWTRVQFHELASFFPRTKVRVLKDEQPRDFEVYSVEGKQSGAQQQLIADLQDPEQFFKEKDTDEDELLSTRELGLRKNGGLFRRVLKTLDANEDKQLSLEELKKFTVPAQFKRNQAEHFMSDLDDPAAQGTRMSPAFFLNETPVAEGLTDLDRRGQVAEFITSPDNEWFARAYINRIWNVLLGEGFYPTIDDIGPERDLHHPEVVDLLSQEFVASGYDVKWLFQVILNTGAYQRQSMEMDPSQETSQFASVVPTRLRADQLYDAIACALDTQSVSSPAREVKANGKNKNKKKKENQNKKNKKQGDASRNQFQTLFEYDPSEDSAEISGTIPQALFLMNSPTINNQIENRRSFVQSLLKQKLSQSDSISEIYLQILGREPDAGELELIAVYIQDSPNPEEAYEDLVWSLINSAEFLTKR</sequence>
<dbReference type="Proteomes" id="UP000317178">
    <property type="component" value="Chromosome"/>
</dbReference>
<dbReference type="RefSeq" id="WP_144998501.1">
    <property type="nucleotide sequence ID" value="NZ_CP036281.1"/>
</dbReference>
<dbReference type="PANTHER" id="PTHR35889">
    <property type="entry name" value="CYCLOINULO-OLIGOSACCHARIDE FRUCTANOTRANSFERASE-RELATED"/>
    <property type="match status" value="1"/>
</dbReference>
<feature type="compositionally biased region" description="Basic and acidic residues" evidence="1">
    <location>
        <begin position="509"/>
        <end position="520"/>
    </location>
</feature>
<organism evidence="5 6">
    <name type="scientific">Polystyrenella longa</name>
    <dbReference type="NCBI Taxonomy" id="2528007"/>
    <lineage>
        <taxon>Bacteria</taxon>
        <taxon>Pseudomonadati</taxon>
        <taxon>Planctomycetota</taxon>
        <taxon>Planctomycetia</taxon>
        <taxon>Planctomycetales</taxon>
        <taxon>Planctomycetaceae</taxon>
        <taxon>Polystyrenella</taxon>
    </lineage>
</organism>
<keyword evidence="6" id="KW-1185">Reference proteome</keyword>
<name>A0A518CT21_9PLAN</name>
<evidence type="ECO:0000259" key="4">
    <source>
        <dbReference type="Pfam" id="PF07587"/>
    </source>
</evidence>